<protein>
    <submittedName>
        <fullName evidence="1">Uncharacterized protein</fullName>
    </submittedName>
</protein>
<reference evidence="1" key="2">
    <citation type="submission" date="2025-09" db="UniProtKB">
        <authorList>
            <consortium name="Ensembl"/>
        </authorList>
    </citation>
    <scope>IDENTIFICATION</scope>
</reference>
<reference evidence="1" key="1">
    <citation type="submission" date="2025-08" db="UniProtKB">
        <authorList>
            <consortium name="Ensembl"/>
        </authorList>
    </citation>
    <scope>IDENTIFICATION</scope>
</reference>
<sequence>MRASCERSGEDEEQKEEEAMAACGRLSGVPEAVQGAEADWDSDWEMEGTHGLGELVRDTLYLRSCRAHSVVPVSCFLRQGSAQELNLRHRGLGPQVPLEGHCIQAYRESLSPTLPSFCLCQACLTLHIWETDGVEAVTGGVKGWGTCRLLTSWGFRESWGWEETFTEPERRSRCHLKQVGRGGLSSWRRWSGLSPGA</sequence>
<organism evidence="1 2">
    <name type="scientific">Papio anubis</name>
    <name type="common">Olive baboon</name>
    <dbReference type="NCBI Taxonomy" id="9555"/>
    <lineage>
        <taxon>Eukaryota</taxon>
        <taxon>Metazoa</taxon>
        <taxon>Chordata</taxon>
        <taxon>Craniata</taxon>
        <taxon>Vertebrata</taxon>
        <taxon>Euteleostomi</taxon>
        <taxon>Mammalia</taxon>
        <taxon>Eutheria</taxon>
        <taxon>Euarchontoglires</taxon>
        <taxon>Primates</taxon>
        <taxon>Haplorrhini</taxon>
        <taxon>Catarrhini</taxon>
        <taxon>Cercopithecidae</taxon>
        <taxon>Cercopithecinae</taxon>
        <taxon>Papio</taxon>
    </lineage>
</organism>
<dbReference type="AlphaFoldDB" id="A0A8I5NE02"/>
<evidence type="ECO:0000313" key="2">
    <source>
        <dbReference type="Proteomes" id="UP000028761"/>
    </source>
</evidence>
<dbReference type="GeneTree" id="ENSGT00940000173016"/>
<keyword evidence="2" id="KW-1185">Reference proteome</keyword>
<name>A0A8I5NE02_PAPAN</name>
<dbReference type="Proteomes" id="UP000028761">
    <property type="component" value="Unplaced"/>
</dbReference>
<proteinExistence type="predicted"/>
<accession>A0A8I5NE02</accession>
<dbReference type="Ensembl" id="ENSPANT00000071864.1">
    <property type="protein sequence ID" value="ENSPANP00000056764.1"/>
    <property type="gene ID" value="ENSPANG00000044067.1"/>
</dbReference>
<evidence type="ECO:0000313" key="1">
    <source>
        <dbReference type="Ensembl" id="ENSPANP00000056764.1"/>
    </source>
</evidence>